<name>A0A9W6XHE0_9STRA</name>
<gene>
    <name evidence="1" type="ORF">Plil01_001612000</name>
</gene>
<evidence type="ECO:0000313" key="2">
    <source>
        <dbReference type="Proteomes" id="UP001165083"/>
    </source>
</evidence>
<accession>A0A9W6XHE0</accession>
<dbReference type="EMBL" id="BSXW01001712">
    <property type="protein sequence ID" value="GMF38664.1"/>
    <property type="molecule type" value="Genomic_DNA"/>
</dbReference>
<comment type="caution">
    <text evidence="1">The sequence shown here is derived from an EMBL/GenBank/DDBJ whole genome shotgun (WGS) entry which is preliminary data.</text>
</comment>
<dbReference type="Proteomes" id="UP001165083">
    <property type="component" value="Unassembled WGS sequence"/>
</dbReference>
<keyword evidence="2" id="KW-1185">Reference proteome</keyword>
<sequence>MIVAVLPKKGSKSSQRQWKLADEVPTTAEDKKQRKLRLHREEMVQFRLRKKLAETNLRAQHASLELQMERHVSEWRRKAAQSCTNSENSMQKEVRDEKKTKLRNQVRELIVQTETLRIDNAALREAVAGYGKLQKVIYAESDRLGGGCDDGEVRGGEGWRVNFPDGEPSFYYYPFSKEECRDTVDKYDKSMRMSESARFSEVGVLFGWQVERMPLTPHANGNWLITRVRFTKQIRCAAGTSLDSMKKLETESWPVLTTPELCPRIHRTNCTSLKVQEVDQDSVIIVSNTPSHSRGKHLRHLTLMHRRRTANAGGKLSTTYVMAIPDSEANRRSRETESSRDKVFWICEGAAYMTLSQVDDSTLEVTYDNCSSC</sequence>
<organism evidence="1 2">
    <name type="scientific">Phytophthora lilii</name>
    <dbReference type="NCBI Taxonomy" id="2077276"/>
    <lineage>
        <taxon>Eukaryota</taxon>
        <taxon>Sar</taxon>
        <taxon>Stramenopiles</taxon>
        <taxon>Oomycota</taxon>
        <taxon>Peronosporomycetes</taxon>
        <taxon>Peronosporales</taxon>
        <taxon>Peronosporaceae</taxon>
        <taxon>Phytophthora</taxon>
    </lineage>
</organism>
<reference evidence="1" key="1">
    <citation type="submission" date="2023-04" db="EMBL/GenBank/DDBJ databases">
        <title>Phytophthora lilii NBRC 32176.</title>
        <authorList>
            <person name="Ichikawa N."/>
            <person name="Sato H."/>
            <person name="Tonouchi N."/>
        </authorList>
    </citation>
    <scope>NUCLEOTIDE SEQUENCE</scope>
    <source>
        <strain evidence="1">NBRC 32176</strain>
    </source>
</reference>
<dbReference type="AlphaFoldDB" id="A0A9W6XHE0"/>
<proteinExistence type="predicted"/>
<dbReference type="OrthoDB" id="157301at2759"/>
<protein>
    <submittedName>
        <fullName evidence="1">Unnamed protein product</fullName>
    </submittedName>
</protein>
<evidence type="ECO:0000313" key="1">
    <source>
        <dbReference type="EMBL" id="GMF38664.1"/>
    </source>
</evidence>